<feature type="compositionally biased region" description="Basic and acidic residues" evidence="1">
    <location>
        <begin position="243"/>
        <end position="264"/>
    </location>
</feature>
<organism evidence="2">
    <name type="scientific">viral metagenome</name>
    <dbReference type="NCBI Taxonomy" id="1070528"/>
    <lineage>
        <taxon>unclassified sequences</taxon>
        <taxon>metagenomes</taxon>
        <taxon>organismal metagenomes</taxon>
    </lineage>
</organism>
<evidence type="ECO:0000313" key="2">
    <source>
        <dbReference type="EMBL" id="QHT98915.1"/>
    </source>
</evidence>
<feature type="region of interest" description="Disordered" evidence="1">
    <location>
        <begin position="243"/>
        <end position="266"/>
    </location>
</feature>
<reference evidence="2" key="1">
    <citation type="journal article" date="2020" name="Nature">
        <title>Giant virus diversity and host interactions through global metagenomics.</title>
        <authorList>
            <person name="Schulz F."/>
            <person name="Roux S."/>
            <person name="Paez-Espino D."/>
            <person name="Jungbluth S."/>
            <person name="Walsh D.A."/>
            <person name="Denef V.J."/>
            <person name="McMahon K.D."/>
            <person name="Konstantinidis K.T."/>
            <person name="Eloe-Fadrosh E.A."/>
            <person name="Kyrpides N.C."/>
            <person name="Woyke T."/>
        </authorList>
    </citation>
    <scope>NUCLEOTIDE SEQUENCE</scope>
    <source>
        <strain evidence="2">GVMAG-M-3300025695-21</strain>
    </source>
</reference>
<proteinExistence type="predicted"/>
<name>A0A6C0J2L5_9ZZZZ</name>
<dbReference type="EMBL" id="MN740298">
    <property type="protein sequence ID" value="QHT98915.1"/>
    <property type="molecule type" value="Genomic_DNA"/>
</dbReference>
<sequence>MVSIRNIGEALLSHIEYNDKTPVKNIMDLIQKHKISLEESATINMYKKELYKTKYENPRNENQMKYDIYLKERNELVNKWKQDINSRAKLLDILNFKRPELEEVEDIYSYQNIDLNADKKATLVIEKDKIKDVLPVKTTKSSNVKEVKSKECPPGKILNPVTNRCITDKTKKIVVKEIKPVEEVKIEAKKLEKSDEIKDVLPVKTTKSSNVKDVKSKECPPGKILNPVTNRCITDKTKKTISKPDKPIEVKQNEPKEIKSKECPPGKILNPVTNRCIKNPKK</sequence>
<evidence type="ECO:0000256" key="1">
    <source>
        <dbReference type="SAM" id="MobiDB-lite"/>
    </source>
</evidence>
<accession>A0A6C0J2L5</accession>
<protein>
    <submittedName>
        <fullName evidence="2">Uncharacterized protein</fullName>
    </submittedName>
</protein>
<dbReference type="AlphaFoldDB" id="A0A6C0J2L5"/>